<accession>A0A6G1L0Z6</accession>
<keyword evidence="3" id="KW-1185">Reference proteome</keyword>
<dbReference type="AlphaFoldDB" id="A0A6G1L0Z6"/>
<sequence>MEDAGLDGVGIWNLLCNTTASSVSPSVSSALASISANLSAIAASAGFSPTGATVKSAGTAATISISLPLTGSNRTLTLTPASGVPATAADSTTPSPLIFSSVNASAGISISTNGSFIAASSLLTAFTSPESSPRPSSQTTAQTSAANSLPISSQNPTPASTIASSVPITSLPAVGISLSDSLTSSVATTTSTGIATGNDGVLTETVVVWEYVTVFAK</sequence>
<gene>
    <name evidence="2" type="ORF">EJ03DRAFT_354072</name>
</gene>
<evidence type="ECO:0000313" key="2">
    <source>
        <dbReference type="EMBL" id="KAF2766360.1"/>
    </source>
</evidence>
<evidence type="ECO:0000256" key="1">
    <source>
        <dbReference type="SAM" id="MobiDB-lite"/>
    </source>
</evidence>
<reference evidence="2" key="1">
    <citation type="journal article" date="2020" name="Stud. Mycol.">
        <title>101 Dothideomycetes genomes: a test case for predicting lifestyles and emergence of pathogens.</title>
        <authorList>
            <person name="Haridas S."/>
            <person name="Albert R."/>
            <person name="Binder M."/>
            <person name="Bloem J."/>
            <person name="Labutti K."/>
            <person name="Salamov A."/>
            <person name="Andreopoulos B."/>
            <person name="Baker S."/>
            <person name="Barry K."/>
            <person name="Bills G."/>
            <person name="Bluhm B."/>
            <person name="Cannon C."/>
            <person name="Castanera R."/>
            <person name="Culley D."/>
            <person name="Daum C."/>
            <person name="Ezra D."/>
            <person name="Gonzalez J."/>
            <person name="Henrissat B."/>
            <person name="Kuo A."/>
            <person name="Liang C."/>
            <person name="Lipzen A."/>
            <person name="Lutzoni F."/>
            <person name="Magnuson J."/>
            <person name="Mondo S."/>
            <person name="Nolan M."/>
            <person name="Ohm R."/>
            <person name="Pangilinan J."/>
            <person name="Park H.-J."/>
            <person name="Ramirez L."/>
            <person name="Alfaro M."/>
            <person name="Sun H."/>
            <person name="Tritt A."/>
            <person name="Yoshinaga Y."/>
            <person name="Zwiers L.-H."/>
            <person name="Turgeon B."/>
            <person name="Goodwin S."/>
            <person name="Spatafora J."/>
            <person name="Crous P."/>
            <person name="Grigoriev I."/>
        </authorList>
    </citation>
    <scope>NUCLEOTIDE SEQUENCE</scope>
    <source>
        <strain evidence="2">CBS 116005</strain>
    </source>
</reference>
<evidence type="ECO:0000313" key="3">
    <source>
        <dbReference type="Proteomes" id="UP000799436"/>
    </source>
</evidence>
<dbReference type="EMBL" id="ML995873">
    <property type="protein sequence ID" value="KAF2766360.1"/>
    <property type="molecule type" value="Genomic_DNA"/>
</dbReference>
<protein>
    <submittedName>
        <fullName evidence="2">Uncharacterized protein</fullName>
    </submittedName>
</protein>
<feature type="region of interest" description="Disordered" evidence="1">
    <location>
        <begin position="128"/>
        <end position="160"/>
    </location>
</feature>
<organism evidence="2 3">
    <name type="scientific">Teratosphaeria nubilosa</name>
    <dbReference type="NCBI Taxonomy" id="161662"/>
    <lineage>
        <taxon>Eukaryota</taxon>
        <taxon>Fungi</taxon>
        <taxon>Dikarya</taxon>
        <taxon>Ascomycota</taxon>
        <taxon>Pezizomycotina</taxon>
        <taxon>Dothideomycetes</taxon>
        <taxon>Dothideomycetidae</taxon>
        <taxon>Mycosphaerellales</taxon>
        <taxon>Teratosphaeriaceae</taxon>
        <taxon>Teratosphaeria</taxon>
    </lineage>
</organism>
<proteinExistence type="predicted"/>
<dbReference type="Proteomes" id="UP000799436">
    <property type="component" value="Unassembled WGS sequence"/>
</dbReference>
<name>A0A6G1L0Z6_9PEZI</name>